<dbReference type="SUPFAM" id="SSF52402">
    <property type="entry name" value="Adenine nucleotide alpha hydrolases-like"/>
    <property type="match status" value="1"/>
</dbReference>
<dbReference type="Pfam" id="PF00582">
    <property type="entry name" value="Usp"/>
    <property type="match status" value="1"/>
</dbReference>
<feature type="region of interest" description="Disordered" evidence="1">
    <location>
        <begin position="1"/>
        <end position="73"/>
    </location>
</feature>
<evidence type="ECO:0000256" key="1">
    <source>
        <dbReference type="SAM" id="MobiDB-lite"/>
    </source>
</evidence>
<dbReference type="InterPro" id="IPR006016">
    <property type="entry name" value="UspA"/>
</dbReference>
<name>A0A1X0R5C9_RHIZD</name>
<dbReference type="InterPro" id="IPR014729">
    <property type="entry name" value="Rossmann-like_a/b/a_fold"/>
</dbReference>
<accession>A0A1X0R5C9</accession>
<dbReference type="Gene3D" id="3.40.50.620">
    <property type="entry name" value="HUPs"/>
    <property type="match status" value="1"/>
</dbReference>
<feature type="region of interest" description="Disordered" evidence="1">
    <location>
        <begin position="85"/>
        <end position="106"/>
    </location>
</feature>
<dbReference type="EMBL" id="KV921908">
    <property type="protein sequence ID" value="ORE07214.1"/>
    <property type="molecule type" value="Genomic_DNA"/>
</dbReference>
<feature type="compositionally biased region" description="Basic and acidic residues" evidence="1">
    <location>
        <begin position="19"/>
        <end position="32"/>
    </location>
</feature>
<gene>
    <name evidence="3" type="ORF">BCV72DRAFT_327013</name>
</gene>
<organism evidence="3">
    <name type="scientific">Rhizopus microsporus var. microsporus</name>
    <dbReference type="NCBI Taxonomy" id="86635"/>
    <lineage>
        <taxon>Eukaryota</taxon>
        <taxon>Fungi</taxon>
        <taxon>Fungi incertae sedis</taxon>
        <taxon>Mucoromycota</taxon>
        <taxon>Mucoromycotina</taxon>
        <taxon>Mucoromycetes</taxon>
        <taxon>Mucorales</taxon>
        <taxon>Mucorineae</taxon>
        <taxon>Rhizopodaceae</taxon>
        <taxon>Rhizopus</taxon>
    </lineage>
</organism>
<sequence length="332" mass="37450">MSQENPLKSPETVPLTTEEPVRRTWLKNELENINRCSPEEETEQELELSHEQNKIENIIQPEENESDGEPDDKLSDEELVKRTEQNKCISHTPTPPLSNNSSSASLHKQSEKVLQELLVFSENPVAINNVDRITVIRYFGAGKSGILPSKYRLKRRQTKCYLVAFDFSDESDNALNWAMGSILRDGDEIHIATVSNREDNPDIVKASGLDKGSELERISKMLADRAKRTMDQMFLFSIKVVTHAIVGRVKEKLKGLIEENKYDMVVCGSRGRSSVKRLLMGSVSTYLVHATPVPVVVVRKKQEKPKLIRRPSGSHSLSESMRIGTLKVDELG</sequence>
<dbReference type="PANTHER" id="PTHR46100">
    <property type="entry name" value="IMP2'P"/>
    <property type="match status" value="1"/>
</dbReference>
<dbReference type="VEuPathDB" id="FungiDB:BCV72DRAFT_327013"/>
<protein>
    <submittedName>
        <fullName evidence="3">Adenine nucleotide alpha hydrolases-like protein</fullName>
    </submittedName>
</protein>
<reference evidence="3" key="1">
    <citation type="journal article" date="2016" name="Proc. Natl. Acad. Sci. U.S.A.">
        <title>Lipid metabolic changes in an early divergent fungus govern the establishment of a mutualistic symbiosis with endobacteria.</title>
        <authorList>
            <person name="Lastovetsky O.A."/>
            <person name="Gaspar M.L."/>
            <person name="Mondo S.J."/>
            <person name="LaButti K.M."/>
            <person name="Sandor L."/>
            <person name="Grigoriev I.V."/>
            <person name="Henry S.A."/>
            <person name="Pawlowska T.E."/>
        </authorList>
    </citation>
    <scope>NUCLEOTIDE SEQUENCE [LARGE SCALE GENOMIC DNA]</scope>
    <source>
        <strain evidence="3">ATCC 52814</strain>
    </source>
</reference>
<evidence type="ECO:0000259" key="2">
    <source>
        <dbReference type="Pfam" id="PF00582"/>
    </source>
</evidence>
<dbReference type="GO" id="GO:0016787">
    <property type="term" value="F:hydrolase activity"/>
    <property type="evidence" value="ECO:0007669"/>
    <property type="project" value="UniProtKB-KW"/>
</dbReference>
<dbReference type="PRINTS" id="PR01438">
    <property type="entry name" value="UNVRSLSTRESS"/>
</dbReference>
<dbReference type="InterPro" id="IPR006015">
    <property type="entry name" value="Universal_stress_UspA"/>
</dbReference>
<feature type="domain" description="UspA" evidence="2">
    <location>
        <begin position="162"/>
        <end position="299"/>
    </location>
</feature>
<dbReference type="CDD" id="cd23659">
    <property type="entry name" value="USP_At3g01520-like"/>
    <property type="match status" value="1"/>
</dbReference>
<evidence type="ECO:0000313" key="3">
    <source>
        <dbReference type="EMBL" id="ORE07214.1"/>
    </source>
</evidence>
<keyword evidence="3" id="KW-0378">Hydrolase</keyword>
<dbReference type="PANTHER" id="PTHR46100:SF4">
    <property type="entry name" value="USPA DOMAIN-CONTAINING PROTEIN"/>
    <property type="match status" value="1"/>
</dbReference>
<proteinExistence type="predicted"/>
<dbReference type="OrthoDB" id="331544at2759"/>
<feature type="compositionally biased region" description="Low complexity" evidence="1">
    <location>
        <begin position="97"/>
        <end position="106"/>
    </location>
</feature>
<dbReference type="Proteomes" id="UP000242414">
    <property type="component" value="Unassembled WGS sequence"/>
</dbReference>
<dbReference type="AlphaFoldDB" id="A0A1X0R5C9"/>